<dbReference type="STRING" id="94237.ENSMMOP00000020964"/>
<organism evidence="2 3">
    <name type="scientific">Mola mola</name>
    <name type="common">Ocean sunfish</name>
    <name type="synonym">Tetraodon mola</name>
    <dbReference type="NCBI Taxonomy" id="94237"/>
    <lineage>
        <taxon>Eukaryota</taxon>
        <taxon>Metazoa</taxon>
        <taxon>Chordata</taxon>
        <taxon>Craniata</taxon>
        <taxon>Vertebrata</taxon>
        <taxon>Euteleostomi</taxon>
        <taxon>Actinopterygii</taxon>
        <taxon>Neopterygii</taxon>
        <taxon>Teleostei</taxon>
        <taxon>Neoteleostei</taxon>
        <taxon>Acanthomorphata</taxon>
        <taxon>Eupercaria</taxon>
        <taxon>Tetraodontiformes</taxon>
        <taxon>Molidae</taxon>
        <taxon>Mola</taxon>
    </lineage>
</organism>
<accession>A0A3Q3X6G5</accession>
<dbReference type="AlphaFoldDB" id="A0A3Q3X6G5"/>
<evidence type="ECO:0000313" key="3">
    <source>
        <dbReference type="Proteomes" id="UP000261620"/>
    </source>
</evidence>
<sequence length="352" mass="38934">MIWKVGLISKGIPSRLVCLFAVVHILAADVPFRYTALTRSCVVIPCSFQYQEDSPLTRGIWSKKNGGVIYHNGRTHVLDHFKDRTKILGNLNEGTCSLEIDDIKPFDNGPFCFHAERHNEKYKFNNSCVFIVMKGLVSVILQPIFMYQAISFPAEVEAGLTINVSCSVTHTCPSHPPVFSWSVPHITNKVTNALMPTGVWETTSTITFMAGAGDGVKSLNCTAISWRGKENNKRSYFTRITDVPAKKLFASNTSSLHCSPDCNHPGCSKIINKRKQNSTKPHCLVFLSPLVCEIISSLCHFWLSLKALMLSYCSAHLSGARPLHSKSPPYSPLVSEVVSVPSLFSSRVQSLA</sequence>
<name>A0A3Q3X6G5_MOLML</name>
<dbReference type="SUPFAM" id="SSF48726">
    <property type="entry name" value="Immunoglobulin"/>
    <property type="match status" value="2"/>
</dbReference>
<dbReference type="InterPro" id="IPR013106">
    <property type="entry name" value="Ig_V-set"/>
</dbReference>
<dbReference type="Proteomes" id="UP000261620">
    <property type="component" value="Unplaced"/>
</dbReference>
<dbReference type="PANTHER" id="PTHR46484">
    <property type="entry name" value="SI:CH211-171H4.5-RELATED"/>
    <property type="match status" value="1"/>
</dbReference>
<dbReference type="Gene3D" id="2.60.40.10">
    <property type="entry name" value="Immunoglobulins"/>
    <property type="match status" value="2"/>
</dbReference>
<feature type="domain" description="Immunoglobulin V-set" evidence="1">
    <location>
        <begin position="41"/>
        <end position="127"/>
    </location>
</feature>
<dbReference type="Ensembl" id="ENSMMOT00000021316.1">
    <property type="protein sequence ID" value="ENSMMOP00000020964.1"/>
    <property type="gene ID" value="ENSMMOG00000015932.1"/>
</dbReference>
<reference evidence="2" key="1">
    <citation type="submission" date="2025-08" db="UniProtKB">
        <authorList>
            <consortium name="Ensembl"/>
        </authorList>
    </citation>
    <scope>IDENTIFICATION</scope>
</reference>
<evidence type="ECO:0000313" key="2">
    <source>
        <dbReference type="Ensembl" id="ENSMMOP00000020964.1"/>
    </source>
</evidence>
<dbReference type="InterPro" id="IPR013783">
    <property type="entry name" value="Ig-like_fold"/>
</dbReference>
<dbReference type="Pfam" id="PF07686">
    <property type="entry name" value="V-set"/>
    <property type="match status" value="1"/>
</dbReference>
<dbReference type="OMA" id="ASHLHNE"/>
<protein>
    <recommendedName>
        <fullName evidence="1">Immunoglobulin V-set domain-containing protein</fullName>
    </recommendedName>
</protein>
<evidence type="ECO:0000259" key="1">
    <source>
        <dbReference type="Pfam" id="PF07686"/>
    </source>
</evidence>
<keyword evidence="3" id="KW-1185">Reference proteome</keyword>
<dbReference type="InterPro" id="IPR036179">
    <property type="entry name" value="Ig-like_dom_sf"/>
</dbReference>
<proteinExistence type="predicted"/>
<reference evidence="2" key="2">
    <citation type="submission" date="2025-09" db="UniProtKB">
        <authorList>
            <consortium name="Ensembl"/>
        </authorList>
    </citation>
    <scope>IDENTIFICATION</scope>
</reference>
<dbReference type="PANTHER" id="PTHR46484:SF7">
    <property type="entry name" value="MYELIN-ASSOCIATED GLYCOPROTEIN-LIKE-RELATED"/>
    <property type="match status" value="1"/>
</dbReference>